<evidence type="ECO:0000313" key="1">
    <source>
        <dbReference type="EMBL" id="RCK07758.1"/>
    </source>
</evidence>
<protein>
    <submittedName>
        <fullName evidence="1">Uncharacterized protein</fullName>
    </submittedName>
</protein>
<comment type="caution">
    <text evidence="1">The sequence shown here is derived from an EMBL/GenBank/DDBJ whole genome shotgun (WGS) entry which is preliminary data.</text>
</comment>
<evidence type="ECO:0000313" key="2">
    <source>
        <dbReference type="Proteomes" id="UP000252419"/>
    </source>
</evidence>
<reference evidence="1 2" key="1">
    <citation type="submission" date="2014-07" db="EMBL/GenBank/DDBJ databases">
        <title>Draft genome sequence of Thalassospira xianhensis P-4 (MCCC 1A02616).</title>
        <authorList>
            <person name="Lai Q."/>
            <person name="Shao Z."/>
        </authorList>
    </citation>
    <scope>NUCLEOTIDE SEQUENCE [LARGE SCALE GENOMIC DNA]</scope>
    <source>
        <strain evidence="1 2">MCCC 1A02616</strain>
    </source>
</reference>
<keyword evidence="2" id="KW-1185">Reference proteome</keyword>
<sequence length="150" mass="16759">MDVESFRGKRCWRHDRPKPAHLRYLGVTGAEIEDAVGPYRFDFNTLTVAARNGLQNMLVPFGGLSSVCSGRPAVKFRTREAEILLTPDEVCRHAIGNLTPEEFGAICDAVGATWHLTSYFYDPETGVSFYNLDDEEDMGDEQDLSSPTPR</sequence>
<name>A0A367UHS2_9PROT</name>
<organism evidence="1 2">
    <name type="scientific">Thalassospira xianhensis MCCC 1A02616</name>
    <dbReference type="NCBI Taxonomy" id="1177929"/>
    <lineage>
        <taxon>Bacteria</taxon>
        <taxon>Pseudomonadati</taxon>
        <taxon>Pseudomonadota</taxon>
        <taxon>Alphaproteobacteria</taxon>
        <taxon>Rhodospirillales</taxon>
        <taxon>Thalassospiraceae</taxon>
        <taxon>Thalassospira</taxon>
    </lineage>
</organism>
<dbReference type="AlphaFoldDB" id="A0A367UHS2"/>
<accession>A0A367UHS2</accession>
<dbReference type="Proteomes" id="UP000252419">
    <property type="component" value="Unassembled WGS sequence"/>
</dbReference>
<dbReference type="EMBL" id="JPWA01000001">
    <property type="protein sequence ID" value="RCK07758.1"/>
    <property type="molecule type" value="Genomic_DNA"/>
</dbReference>
<proteinExistence type="predicted"/>
<gene>
    <name evidence="1" type="ORF">TH5_01555</name>
</gene>